<protein>
    <recommendedName>
        <fullName evidence="4">ABC transporter domain-containing protein</fullName>
    </recommendedName>
</protein>
<dbReference type="InterPro" id="IPR015854">
    <property type="entry name" value="ABC_transpr_LolD-like"/>
</dbReference>
<dbReference type="PROSITE" id="PS00211">
    <property type="entry name" value="ABC_TRANSPORTER_1"/>
    <property type="match status" value="1"/>
</dbReference>
<feature type="domain" description="ABC transporter" evidence="4">
    <location>
        <begin position="25"/>
        <end position="242"/>
    </location>
</feature>
<dbReference type="Gene3D" id="3.40.50.300">
    <property type="entry name" value="P-loop containing nucleotide triphosphate hydrolases"/>
    <property type="match status" value="1"/>
</dbReference>
<dbReference type="InterPro" id="IPR017911">
    <property type="entry name" value="MacB-like_ATP-bd"/>
</dbReference>
<dbReference type="GO" id="GO:0022857">
    <property type="term" value="F:transmembrane transporter activity"/>
    <property type="evidence" value="ECO:0007669"/>
    <property type="project" value="TreeGrafter"/>
</dbReference>
<keyword evidence="1" id="KW-0813">Transport</keyword>
<organism evidence="5">
    <name type="scientific">marine metagenome</name>
    <dbReference type="NCBI Taxonomy" id="408172"/>
    <lineage>
        <taxon>unclassified sequences</taxon>
        <taxon>metagenomes</taxon>
        <taxon>ecological metagenomes</taxon>
    </lineage>
</organism>
<evidence type="ECO:0000313" key="5">
    <source>
        <dbReference type="EMBL" id="SUZ99334.1"/>
    </source>
</evidence>
<dbReference type="SUPFAM" id="SSF52540">
    <property type="entry name" value="P-loop containing nucleoside triphosphate hydrolases"/>
    <property type="match status" value="1"/>
</dbReference>
<evidence type="ECO:0000256" key="3">
    <source>
        <dbReference type="ARBA" id="ARBA00022840"/>
    </source>
</evidence>
<proteinExistence type="predicted"/>
<accession>A0A381S7B5</accession>
<dbReference type="SMART" id="SM00382">
    <property type="entry name" value="AAA"/>
    <property type="match status" value="1"/>
</dbReference>
<dbReference type="GO" id="GO:0016887">
    <property type="term" value="F:ATP hydrolysis activity"/>
    <property type="evidence" value="ECO:0007669"/>
    <property type="project" value="InterPro"/>
</dbReference>
<dbReference type="GO" id="GO:0005524">
    <property type="term" value="F:ATP binding"/>
    <property type="evidence" value="ECO:0007669"/>
    <property type="project" value="UniProtKB-KW"/>
</dbReference>
<dbReference type="PANTHER" id="PTHR24220">
    <property type="entry name" value="IMPORT ATP-BINDING PROTEIN"/>
    <property type="match status" value="1"/>
</dbReference>
<dbReference type="EMBL" id="UINC01002692">
    <property type="protein sequence ID" value="SUZ99334.1"/>
    <property type="molecule type" value="Genomic_DNA"/>
</dbReference>
<keyword evidence="3" id="KW-0067">ATP-binding</keyword>
<sequence length="242" mass="26821">MIFVNLYNEILIKFSKNIQDKIMILEISGLYKSFPHAGTGQIEVLKNLNLEVQEGETVAVVGQSGSGKSTLLSLLAGLDRQTYGSLRLRDQQISEMSEAKLTQFRAENIGIIFQQFYLMPHLTALENVSLPLEMFGHEDSQVRAQEALQHVGLAEREKHFPHQLSGGESQRVAIARAVVIRPSILLADEPTGNLDNATGVQVANLLFDLVNTTGMTLLLVTHNTELAQRCSRQLTLYSGTFQ</sequence>
<dbReference type="GO" id="GO:0005886">
    <property type="term" value="C:plasma membrane"/>
    <property type="evidence" value="ECO:0007669"/>
    <property type="project" value="TreeGrafter"/>
</dbReference>
<dbReference type="InterPro" id="IPR017871">
    <property type="entry name" value="ABC_transporter-like_CS"/>
</dbReference>
<dbReference type="InterPro" id="IPR003593">
    <property type="entry name" value="AAA+_ATPase"/>
</dbReference>
<dbReference type="PROSITE" id="PS50893">
    <property type="entry name" value="ABC_TRANSPORTER_2"/>
    <property type="match status" value="1"/>
</dbReference>
<evidence type="ECO:0000256" key="1">
    <source>
        <dbReference type="ARBA" id="ARBA00022448"/>
    </source>
</evidence>
<dbReference type="InterPro" id="IPR003439">
    <property type="entry name" value="ABC_transporter-like_ATP-bd"/>
</dbReference>
<dbReference type="PANTHER" id="PTHR24220:SF659">
    <property type="entry name" value="TRANSPORTER, PUTATIVE-RELATED"/>
    <property type="match status" value="1"/>
</dbReference>
<gene>
    <name evidence="5" type="ORF">METZ01_LOCUS52188</name>
</gene>
<dbReference type="Pfam" id="PF00005">
    <property type="entry name" value="ABC_tran"/>
    <property type="match status" value="1"/>
</dbReference>
<dbReference type="GO" id="GO:0098796">
    <property type="term" value="C:membrane protein complex"/>
    <property type="evidence" value="ECO:0007669"/>
    <property type="project" value="UniProtKB-ARBA"/>
</dbReference>
<name>A0A381S7B5_9ZZZZ</name>
<dbReference type="FunFam" id="3.40.50.300:FF:000032">
    <property type="entry name" value="Export ABC transporter ATP-binding protein"/>
    <property type="match status" value="1"/>
</dbReference>
<reference evidence="5" key="1">
    <citation type="submission" date="2018-05" db="EMBL/GenBank/DDBJ databases">
        <authorList>
            <person name="Lanie J.A."/>
            <person name="Ng W.-L."/>
            <person name="Kazmierczak K.M."/>
            <person name="Andrzejewski T.M."/>
            <person name="Davidsen T.M."/>
            <person name="Wayne K.J."/>
            <person name="Tettelin H."/>
            <person name="Glass J.I."/>
            <person name="Rusch D."/>
            <person name="Podicherti R."/>
            <person name="Tsui H.-C.T."/>
            <person name="Winkler M.E."/>
        </authorList>
    </citation>
    <scope>NUCLEOTIDE SEQUENCE</scope>
</reference>
<dbReference type="AlphaFoldDB" id="A0A381S7B5"/>
<evidence type="ECO:0000256" key="2">
    <source>
        <dbReference type="ARBA" id="ARBA00022741"/>
    </source>
</evidence>
<dbReference type="InterPro" id="IPR027417">
    <property type="entry name" value="P-loop_NTPase"/>
</dbReference>
<dbReference type="CDD" id="cd03255">
    <property type="entry name" value="ABC_MJ0796_LolCDE_FtsE"/>
    <property type="match status" value="1"/>
</dbReference>
<keyword evidence="2" id="KW-0547">Nucleotide-binding</keyword>
<evidence type="ECO:0000259" key="4">
    <source>
        <dbReference type="PROSITE" id="PS50893"/>
    </source>
</evidence>